<dbReference type="EMBL" id="CP028102">
    <property type="protein sequence ID" value="AVQ18464.1"/>
    <property type="molecule type" value="Genomic_DNA"/>
</dbReference>
<protein>
    <submittedName>
        <fullName evidence="2">Glycosyltransferase</fullName>
    </submittedName>
</protein>
<evidence type="ECO:0000313" key="3">
    <source>
        <dbReference type="Proteomes" id="UP000240258"/>
    </source>
</evidence>
<evidence type="ECO:0000259" key="1">
    <source>
        <dbReference type="Pfam" id="PF00534"/>
    </source>
</evidence>
<dbReference type="CDD" id="cd03811">
    <property type="entry name" value="GT4_GT28_WabH-like"/>
    <property type="match status" value="1"/>
</dbReference>
<evidence type="ECO:0000313" key="2">
    <source>
        <dbReference type="EMBL" id="AVQ18464.1"/>
    </source>
</evidence>
<dbReference type="PANTHER" id="PTHR12526:SF630">
    <property type="entry name" value="GLYCOSYLTRANSFERASE"/>
    <property type="match status" value="1"/>
</dbReference>
<reference evidence="3" key="1">
    <citation type="journal article" date="2018" name="MSphere">
        <title>Fusobacterium Genomics Using MinION and Illumina Sequencing Enables Genome Completion and Correction.</title>
        <authorList>
            <person name="Todd S.M."/>
            <person name="Settlage R.E."/>
            <person name="Lahmers K.K."/>
            <person name="Slade D.J."/>
        </authorList>
    </citation>
    <scope>NUCLEOTIDE SEQUENCE [LARGE SCALE GENOMIC DNA]</scope>
    <source>
        <strain evidence="3">ATCC 9817</strain>
    </source>
</reference>
<dbReference type="PANTHER" id="PTHR12526">
    <property type="entry name" value="GLYCOSYLTRANSFERASE"/>
    <property type="match status" value="1"/>
</dbReference>
<keyword evidence="3" id="KW-1185">Reference proteome</keyword>
<dbReference type="Gene3D" id="3.40.50.2000">
    <property type="entry name" value="Glycogen Phosphorylase B"/>
    <property type="match status" value="2"/>
</dbReference>
<name>A0ABM6TX09_FUSMR</name>
<feature type="domain" description="Glycosyl transferase family 1" evidence="1">
    <location>
        <begin position="217"/>
        <end position="372"/>
    </location>
</feature>
<dbReference type="SUPFAM" id="SSF53756">
    <property type="entry name" value="UDP-Glycosyltransferase/glycogen phosphorylase"/>
    <property type="match status" value="1"/>
</dbReference>
<dbReference type="Proteomes" id="UP000240258">
    <property type="component" value="Chromosome"/>
</dbReference>
<dbReference type="InterPro" id="IPR001296">
    <property type="entry name" value="Glyco_trans_1"/>
</dbReference>
<proteinExistence type="predicted"/>
<dbReference type="GeneID" id="62762863"/>
<sequence length="396" mass="47022">MKKKIVFRSGSLRMGGLERVLIEVLQTINKDKYEIILVIDDDCGENNIFEKDIPKEVKYYFLKSQELIQKIDKYRLKKKNYIYKILYNFYLNYSTKIMFKNMEKLVKEMGSIDILVDFDAGATKYIDKLNIKRKIVWIHNSIPNLKKKKDKIERFGKRLEHYDTIVAICDEMKEELENIYPKLRGKIRRIYNPFNFERIEKLSEDLSELNNEQKNMLKDDYCIAISRLDTLQKDYLTLIKAFSKLKEKNINKKLYIIGDGPSKEEIRIYIENYKLEDQIKLLGRFKNPYVWLKNCDFFIHSSKYEGFGLVLVEAAFFNKLVISSDCKVGPSEILEYGKSGYLFNVGNFEQLAEILEKIILKKDGEISKIIKNMEKNLLRFDKSVVLKEYEKLFDEN</sequence>
<gene>
    <name evidence="2" type="ORF">C4N19_04965</name>
</gene>
<dbReference type="RefSeq" id="WP_005883714.1">
    <property type="nucleotide sequence ID" value="NZ_CAXUGQ010000010.1"/>
</dbReference>
<accession>A0ABM6TX09</accession>
<organism evidence="2 3">
    <name type="scientific">Fusobacterium mortiferum ATCC 9817</name>
    <dbReference type="NCBI Taxonomy" id="469616"/>
    <lineage>
        <taxon>Bacteria</taxon>
        <taxon>Fusobacteriati</taxon>
        <taxon>Fusobacteriota</taxon>
        <taxon>Fusobacteriia</taxon>
        <taxon>Fusobacteriales</taxon>
        <taxon>Fusobacteriaceae</taxon>
        <taxon>Fusobacterium</taxon>
    </lineage>
</organism>
<dbReference type="Pfam" id="PF00534">
    <property type="entry name" value="Glycos_transf_1"/>
    <property type="match status" value="1"/>
</dbReference>